<organism evidence="1 2">
    <name type="scientific">Ilyodon furcidens</name>
    <name type="common">goldbreast splitfin</name>
    <dbReference type="NCBI Taxonomy" id="33524"/>
    <lineage>
        <taxon>Eukaryota</taxon>
        <taxon>Metazoa</taxon>
        <taxon>Chordata</taxon>
        <taxon>Craniata</taxon>
        <taxon>Vertebrata</taxon>
        <taxon>Euteleostomi</taxon>
        <taxon>Actinopterygii</taxon>
        <taxon>Neopterygii</taxon>
        <taxon>Teleostei</taxon>
        <taxon>Neoteleostei</taxon>
        <taxon>Acanthomorphata</taxon>
        <taxon>Ovalentaria</taxon>
        <taxon>Atherinomorphae</taxon>
        <taxon>Cyprinodontiformes</taxon>
        <taxon>Goodeidae</taxon>
        <taxon>Ilyodon</taxon>
    </lineage>
</organism>
<sequence>EKLNLQAHTHTHTHTHTGCQLWRGRGINHSCVTGNTENPSECPSTPDTHTDPHTHIGKYSKYTFISFNTFRNRTPSFQVFMWVLQTRITLWMSHVFNNITGVYIF</sequence>
<gene>
    <name evidence="1" type="ORF">ILYODFUR_025789</name>
</gene>
<reference evidence="1 2" key="1">
    <citation type="submission" date="2021-06" db="EMBL/GenBank/DDBJ databases">
        <authorList>
            <person name="Palmer J.M."/>
        </authorList>
    </citation>
    <scope>NUCLEOTIDE SEQUENCE [LARGE SCALE GENOMIC DNA]</scope>
    <source>
        <strain evidence="2">if_2019</strain>
        <tissue evidence="1">Muscle</tissue>
    </source>
</reference>
<dbReference type="EMBL" id="JAHRIQ010037945">
    <property type="protein sequence ID" value="MEQ2233826.1"/>
    <property type="molecule type" value="Genomic_DNA"/>
</dbReference>
<accession>A0ABV0TP80</accession>
<proteinExistence type="predicted"/>
<feature type="non-terminal residue" evidence="1">
    <location>
        <position position="1"/>
    </location>
</feature>
<protein>
    <submittedName>
        <fullName evidence="1">Uncharacterized protein</fullName>
    </submittedName>
</protein>
<evidence type="ECO:0000313" key="2">
    <source>
        <dbReference type="Proteomes" id="UP001482620"/>
    </source>
</evidence>
<evidence type="ECO:0000313" key="1">
    <source>
        <dbReference type="EMBL" id="MEQ2233826.1"/>
    </source>
</evidence>
<comment type="caution">
    <text evidence="1">The sequence shown here is derived from an EMBL/GenBank/DDBJ whole genome shotgun (WGS) entry which is preliminary data.</text>
</comment>
<keyword evidence="2" id="KW-1185">Reference proteome</keyword>
<name>A0ABV0TP80_9TELE</name>
<dbReference type="Proteomes" id="UP001482620">
    <property type="component" value="Unassembled WGS sequence"/>
</dbReference>